<protein>
    <submittedName>
        <fullName evidence="1">Uncharacterized protein</fullName>
    </submittedName>
</protein>
<sequence>MLLKYNKFIFIIMIYKINEYYILAINIKTIFTAIDTQKL</sequence>
<accession>A0A1B1UYD7</accession>
<reference evidence="1" key="1">
    <citation type="submission" date="2016-05" db="EMBL/GenBank/DDBJ databases">
        <title>Clue for the horizontal gene transfer of serine-aspartate repeat gene from a novel composite staphylococcal cassette chromosome of Staphylococcus haemolyticus.</title>
        <authorList>
            <person name="Wu Z."/>
            <person name="Xue H."/>
            <person name="Zhao X."/>
        </authorList>
    </citation>
    <scope>NUCLEOTIDE SEQUENCE</scope>
    <source>
        <strain evidence="1">BC05211</strain>
    </source>
</reference>
<proteinExistence type="predicted"/>
<dbReference type="EMBL" id="KX181861">
    <property type="protein sequence ID" value="ANW08071.1"/>
    <property type="molecule type" value="Genomic_DNA"/>
</dbReference>
<organism evidence="1">
    <name type="scientific">Staphylococcus haemolyticus</name>
    <dbReference type="NCBI Taxonomy" id="1283"/>
    <lineage>
        <taxon>Bacteria</taxon>
        <taxon>Bacillati</taxon>
        <taxon>Bacillota</taxon>
        <taxon>Bacilli</taxon>
        <taxon>Bacillales</taxon>
        <taxon>Staphylococcaceae</taxon>
        <taxon>Staphylococcus</taxon>
    </lineage>
</organism>
<evidence type="ECO:0000313" key="1">
    <source>
        <dbReference type="EMBL" id="ANW08071.1"/>
    </source>
</evidence>
<dbReference type="AlphaFoldDB" id="A0A1B1UYD7"/>
<name>A0A1B1UYD7_STAHA</name>